<keyword evidence="5" id="KW-0808">Transferase</keyword>
<dbReference type="PANTHER" id="PTHR45436:SF5">
    <property type="entry name" value="SENSOR HISTIDINE KINASE TRCS"/>
    <property type="match status" value="1"/>
</dbReference>
<accession>A0A7W5V2W7</accession>
<dbReference type="RefSeq" id="WP_246451808.1">
    <property type="nucleotide sequence ID" value="NZ_JACIBV010000001.1"/>
</dbReference>
<comment type="subcellular location">
    <subcellularLocation>
        <location evidence="2">Cell membrane</location>
    </subcellularLocation>
</comment>
<evidence type="ECO:0000313" key="14">
    <source>
        <dbReference type="EMBL" id="MBB3726791.1"/>
    </source>
</evidence>
<dbReference type="SUPFAM" id="SSF55874">
    <property type="entry name" value="ATPase domain of HSP90 chaperone/DNA topoisomerase II/histidine kinase"/>
    <property type="match status" value="1"/>
</dbReference>
<evidence type="ECO:0000256" key="11">
    <source>
        <dbReference type="SAM" id="Phobius"/>
    </source>
</evidence>
<dbReference type="InterPro" id="IPR005467">
    <property type="entry name" value="His_kinase_dom"/>
</dbReference>
<keyword evidence="10 11" id="KW-0472">Membrane</keyword>
<sequence length="446" mass="48300">MIARYAGSVRGRLALMATAGVTLLCLAVGAMVLYGVHGAAVDYRTNEIVSAALRVVHLIKRGDLPEIVITDAEGVQVLNTGGEVVAASANLEGRPRLLSLIPDPDNASRTQTVCGVPEFDHECEIVAVFRVYEQDGDWMVYAYDDTVPWYVHPLMLAFLTGMTLVLAGLTWFGTSRTVARTLAPVEAIRAKLDEITATDLGQRVPVPSNPDELHALAKTANRTLDRLEAAVEQQRRFASDASHDLRSPITAMRTQVEEAMLHPREADWEQTGRALLSSLDRLQAIVTDLLTLARLDAGAPQACSRVDLSELVRAELAEHPRSKKVKTDLSPAVVDGDRLRLARLLTNLLDNAERHADSLVSVTVLREGGEAVLEVLDDGAGIAPGQREFVFRRFARLDASRNRDAGGTGLGLPIAREIARHHGGTLTIADSDSGARFVLRLPAKDG</sequence>
<feature type="transmembrane region" description="Helical" evidence="11">
    <location>
        <begin position="149"/>
        <end position="172"/>
    </location>
</feature>
<dbReference type="InterPro" id="IPR003660">
    <property type="entry name" value="HAMP_dom"/>
</dbReference>
<dbReference type="PRINTS" id="PR00344">
    <property type="entry name" value="BCTRLSENSOR"/>
</dbReference>
<dbReference type="InterPro" id="IPR003594">
    <property type="entry name" value="HATPase_dom"/>
</dbReference>
<keyword evidence="6 11" id="KW-0812">Transmembrane</keyword>
<evidence type="ECO:0000256" key="2">
    <source>
        <dbReference type="ARBA" id="ARBA00004236"/>
    </source>
</evidence>
<evidence type="ECO:0000313" key="15">
    <source>
        <dbReference type="Proteomes" id="UP000579945"/>
    </source>
</evidence>
<keyword evidence="9" id="KW-0902">Two-component regulatory system</keyword>
<evidence type="ECO:0000256" key="10">
    <source>
        <dbReference type="ARBA" id="ARBA00023136"/>
    </source>
</evidence>
<keyword evidence="8 11" id="KW-1133">Transmembrane helix</keyword>
<evidence type="ECO:0000256" key="9">
    <source>
        <dbReference type="ARBA" id="ARBA00023012"/>
    </source>
</evidence>
<dbReference type="GeneID" id="95389132"/>
<dbReference type="InterPro" id="IPR036097">
    <property type="entry name" value="HisK_dim/P_sf"/>
</dbReference>
<dbReference type="InterPro" id="IPR004358">
    <property type="entry name" value="Sig_transdc_His_kin-like_C"/>
</dbReference>
<evidence type="ECO:0000256" key="6">
    <source>
        <dbReference type="ARBA" id="ARBA00022692"/>
    </source>
</evidence>
<dbReference type="Pfam" id="PF02518">
    <property type="entry name" value="HATPase_c"/>
    <property type="match status" value="1"/>
</dbReference>
<feature type="domain" description="Histidine kinase" evidence="12">
    <location>
        <begin position="240"/>
        <end position="445"/>
    </location>
</feature>
<dbReference type="EMBL" id="JACIBV010000001">
    <property type="protein sequence ID" value="MBB3726791.1"/>
    <property type="molecule type" value="Genomic_DNA"/>
</dbReference>
<dbReference type="InterPro" id="IPR003661">
    <property type="entry name" value="HisK_dim/P_dom"/>
</dbReference>
<evidence type="ECO:0000256" key="5">
    <source>
        <dbReference type="ARBA" id="ARBA00022679"/>
    </source>
</evidence>
<feature type="transmembrane region" description="Helical" evidence="11">
    <location>
        <begin position="12"/>
        <end position="36"/>
    </location>
</feature>
<keyword evidence="4" id="KW-0597">Phosphoprotein</keyword>
<dbReference type="PROSITE" id="PS50885">
    <property type="entry name" value="HAMP"/>
    <property type="match status" value="1"/>
</dbReference>
<proteinExistence type="predicted"/>
<evidence type="ECO:0000256" key="8">
    <source>
        <dbReference type="ARBA" id="ARBA00022989"/>
    </source>
</evidence>
<dbReference type="GO" id="GO:0005886">
    <property type="term" value="C:plasma membrane"/>
    <property type="evidence" value="ECO:0007669"/>
    <property type="project" value="UniProtKB-SubCell"/>
</dbReference>
<dbReference type="AlphaFoldDB" id="A0A7W5V2W7"/>
<dbReference type="SMART" id="SM00304">
    <property type="entry name" value="HAMP"/>
    <property type="match status" value="1"/>
</dbReference>
<keyword evidence="7 14" id="KW-0418">Kinase</keyword>
<comment type="catalytic activity">
    <reaction evidence="1">
        <text>ATP + protein L-histidine = ADP + protein N-phospho-L-histidine.</text>
        <dbReference type="EC" id="2.7.13.3"/>
    </reaction>
</comment>
<dbReference type="EC" id="2.7.13.3" evidence="3"/>
<gene>
    <name evidence="14" type="ORF">FHR33_002651</name>
</gene>
<evidence type="ECO:0000259" key="12">
    <source>
        <dbReference type="PROSITE" id="PS50109"/>
    </source>
</evidence>
<comment type="caution">
    <text evidence="14">The sequence shown here is derived from an EMBL/GenBank/DDBJ whole genome shotgun (WGS) entry which is preliminary data.</text>
</comment>
<dbReference type="Gene3D" id="1.10.287.130">
    <property type="match status" value="1"/>
</dbReference>
<name>A0A7W5V2W7_9ACTN</name>
<dbReference type="Pfam" id="PF00672">
    <property type="entry name" value="HAMP"/>
    <property type="match status" value="1"/>
</dbReference>
<keyword evidence="15" id="KW-1185">Reference proteome</keyword>
<organism evidence="14 15">
    <name type="scientific">Nonomuraea dietziae</name>
    <dbReference type="NCBI Taxonomy" id="65515"/>
    <lineage>
        <taxon>Bacteria</taxon>
        <taxon>Bacillati</taxon>
        <taxon>Actinomycetota</taxon>
        <taxon>Actinomycetes</taxon>
        <taxon>Streptosporangiales</taxon>
        <taxon>Streptosporangiaceae</taxon>
        <taxon>Nonomuraea</taxon>
    </lineage>
</organism>
<dbReference type="Proteomes" id="UP000579945">
    <property type="component" value="Unassembled WGS sequence"/>
</dbReference>
<evidence type="ECO:0000256" key="3">
    <source>
        <dbReference type="ARBA" id="ARBA00012438"/>
    </source>
</evidence>
<evidence type="ECO:0000256" key="4">
    <source>
        <dbReference type="ARBA" id="ARBA00022553"/>
    </source>
</evidence>
<dbReference type="SMART" id="SM00387">
    <property type="entry name" value="HATPase_c"/>
    <property type="match status" value="1"/>
</dbReference>
<dbReference type="Gene3D" id="3.30.565.10">
    <property type="entry name" value="Histidine kinase-like ATPase, C-terminal domain"/>
    <property type="match status" value="1"/>
</dbReference>
<evidence type="ECO:0000256" key="1">
    <source>
        <dbReference type="ARBA" id="ARBA00000085"/>
    </source>
</evidence>
<dbReference type="CDD" id="cd06225">
    <property type="entry name" value="HAMP"/>
    <property type="match status" value="1"/>
</dbReference>
<reference evidence="14 15" key="1">
    <citation type="submission" date="2020-08" db="EMBL/GenBank/DDBJ databases">
        <title>Sequencing the genomes of 1000 actinobacteria strains.</title>
        <authorList>
            <person name="Klenk H.-P."/>
        </authorList>
    </citation>
    <scope>NUCLEOTIDE SEQUENCE [LARGE SCALE GENOMIC DNA]</scope>
    <source>
        <strain evidence="14 15">DSM 44320</strain>
    </source>
</reference>
<evidence type="ECO:0000256" key="7">
    <source>
        <dbReference type="ARBA" id="ARBA00022777"/>
    </source>
</evidence>
<dbReference type="CDD" id="cd00075">
    <property type="entry name" value="HATPase"/>
    <property type="match status" value="1"/>
</dbReference>
<dbReference type="Pfam" id="PF00512">
    <property type="entry name" value="HisKA"/>
    <property type="match status" value="1"/>
</dbReference>
<dbReference type="InterPro" id="IPR036890">
    <property type="entry name" value="HATPase_C_sf"/>
</dbReference>
<dbReference type="PROSITE" id="PS50109">
    <property type="entry name" value="HIS_KIN"/>
    <property type="match status" value="1"/>
</dbReference>
<evidence type="ECO:0000259" key="13">
    <source>
        <dbReference type="PROSITE" id="PS50885"/>
    </source>
</evidence>
<dbReference type="CDD" id="cd00082">
    <property type="entry name" value="HisKA"/>
    <property type="match status" value="1"/>
</dbReference>
<dbReference type="PANTHER" id="PTHR45436">
    <property type="entry name" value="SENSOR HISTIDINE KINASE YKOH"/>
    <property type="match status" value="1"/>
</dbReference>
<dbReference type="SUPFAM" id="SSF47384">
    <property type="entry name" value="Homodimeric domain of signal transducing histidine kinase"/>
    <property type="match status" value="1"/>
</dbReference>
<dbReference type="SUPFAM" id="SSF158472">
    <property type="entry name" value="HAMP domain-like"/>
    <property type="match status" value="1"/>
</dbReference>
<feature type="domain" description="HAMP" evidence="13">
    <location>
        <begin position="179"/>
        <end position="232"/>
    </location>
</feature>
<dbReference type="GO" id="GO:0000155">
    <property type="term" value="F:phosphorelay sensor kinase activity"/>
    <property type="evidence" value="ECO:0007669"/>
    <property type="project" value="InterPro"/>
</dbReference>
<dbReference type="InterPro" id="IPR050428">
    <property type="entry name" value="TCS_sensor_his_kinase"/>
</dbReference>
<protein>
    <recommendedName>
        <fullName evidence="3">histidine kinase</fullName>
        <ecNumber evidence="3">2.7.13.3</ecNumber>
    </recommendedName>
</protein>
<dbReference type="SMART" id="SM00388">
    <property type="entry name" value="HisKA"/>
    <property type="match status" value="1"/>
</dbReference>